<evidence type="ECO:0000313" key="3">
    <source>
        <dbReference type="Proteomes" id="UP000236745"/>
    </source>
</evidence>
<dbReference type="AlphaFoldDB" id="A0A1H5Z0T9"/>
<keyword evidence="3" id="KW-1185">Reference proteome</keyword>
<feature type="domain" description="Anti-sigma K factor RskA C-terminal" evidence="1">
    <location>
        <begin position="108"/>
        <end position="233"/>
    </location>
</feature>
<dbReference type="RefSeq" id="WP_104003106.1">
    <property type="nucleotide sequence ID" value="NZ_FNVQ01000001.1"/>
</dbReference>
<sequence>MSDHDDLDMLAAEFVLGTLEPEAREEVKRRRVQEPELDQLIQAWENRLAPLGNEIDEIKPGPNLFSRIEQRLDELESAQDRPGETGAAGDQLTALKLRLRRWQWSTALASAASVLLCILLLNKPTPELAPQSFVAVFQHDDQQPAFMLSVDLQSRSLSITPVTAEAIPGRSYQLWIKADPLGPKPRSVGVLNANMEIDGASLTQYDPALLKQATFGISLEPEGGSPTGQPTGPAIHGFLYPANPAQLSL</sequence>
<accession>A0A1H5Z0T9</accession>
<proteinExistence type="predicted"/>
<dbReference type="EMBL" id="FNVQ01000001">
    <property type="protein sequence ID" value="SEG30209.1"/>
    <property type="molecule type" value="Genomic_DNA"/>
</dbReference>
<protein>
    <submittedName>
        <fullName evidence="2">Anti-sigma-K factor RskA</fullName>
    </submittedName>
</protein>
<evidence type="ECO:0000313" key="2">
    <source>
        <dbReference type="EMBL" id="SEG30209.1"/>
    </source>
</evidence>
<dbReference type="PANTHER" id="PTHR37461:SF1">
    <property type="entry name" value="ANTI-SIGMA-K FACTOR RSKA"/>
    <property type="match status" value="1"/>
</dbReference>
<organism evidence="2 3">
    <name type="scientific">Marinobacterium lutimaris</name>
    <dbReference type="NCBI Taxonomy" id="568106"/>
    <lineage>
        <taxon>Bacteria</taxon>
        <taxon>Pseudomonadati</taxon>
        <taxon>Pseudomonadota</taxon>
        <taxon>Gammaproteobacteria</taxon>
        <taxon>Oceanospirillales</taxon>
        <taxon>Oceanospirillaceae</taxon>
        <taxon>Marinobacterium</taxon>
    </lineage>
</organism>
<dbReference type="GO" id="GO:0006417">
    <property type="term" value="P:regulation of translation"/>
    <property type="evidence" value="ECO:0007669"/>
    <property type="project" value="TreeGrafter"/>
</dbReference>
<dbReference type="InterPro" id="IPR051474">
    <property type="entry name" value="Anti-sigma-K/W_factor"/>
</dbReference>
<dbReference type="Proteomes" id="UP000236745">
    <property type="component" value="Unassembled WGS sequence"/>
</dbReference>
<dbReference type="OrthoDB" id="5298046at2"/>
<gene>
    <name evidence="2" type="ORF">SAMN05444390_1011980</name>
</gene>
<dbReference type="GO" id="GO:0005886">
    <property type="term" value="C:plasma membrane"/>
    <property type="evidence" value="ECO:0007669"/>
    <property type="project" value="InterPro"/>
</dbReference>
<reference evidence="2 3" key="1">
    <citation type="submission" date="2016-10" db="EMBL/GenBank/DDBJ databases">
        <authorList>
            <person name="de Groot N.N."/>
        </authorList>
    </citation>
    <scope>NUCLEOTIDE SEQUENCE [LARGE SCALE GENOMIC DNA]</scope>
    <source>
        <strain evidence="2 3">DSM 22012</strain>
    </source>
</reference>
<dbReference type="PANTHER" id="PTHR37461">
    <property type="entry name" value="ANTI-SIGMA-K FACTOR RSKA"/>
    <property type="match status" value="1"/>
</dbReference>
<dbReference type="Pfam" id="PF10099">
    <property type="entry name" value="RskA_C"/>
    <property type="match status" value="1"/>
</dbReference>
<name>A0A1H5Z0T9_9GAMM</name>
<dbReference type="InterPro" id="IPR018764">
    <property type="entry name" value="RskA_C"/>
</dbReference>
<dbReference type="GO" id="GO:0016989">
    <property type="term" value="F:sigma factor antagonist activity"/>
    <property type="evidence" value="ECO:0007669"/>
    <property type="project" value="TreeGrafter"/>
</dbReference>
<evidence type="ECO:0000259" key="1">
    <source>
        <dbReference type="Pfam" id="PF10099"/>
    </source>
</evidence>